<reference evidence="2" key="1">
    <citation type="submission" date="2022-09" db="EMBL/GenBank/DDBJ databases">
        <title>Aureispira anguillicida sp. nov., isolated from Leptocephalus of Japanese eel Anguilla japonica.</title>
        <authorList>
            <person name="Yuasa K."/>
            <person name="Mekata T."/>
            <person name="Ikunari K."/>
        </authorList>
    </citation>
    <scope>NUCLEOTIDE SEQUENCE</scope>
    <source>
        <strain evidence="2">EL160426</strain>
    </source>
</reference>
<dbReference type="PANTHER" id="PTHR42754">
    <property type="entry name" value="ENDOGLUCANASE"/>
    <property type="match status" value="1"/>
</dbReference>
<dbReference type="NCBIfam" id="TIGR04183">
    <property type="entry name" value="Por_Secre_tail"/>
    <property type="match status" value="1"/>
</dbReference>
<evidence type="ECO:0000259" key="1">
    <source>
        <dbReference type="Pfam" id="PF18962"/>
    </source>
</evidence>
<dbReference type="RefSeq" id="WP_264792570.1">
    <property type="nucleotide sequence ID" value="NZ_AP026867.1"/>
</dbReference>
<dbReference type="PANTHER" id="PTHR42754:SF1">
    <property type="entry name" value="LIPOPROTEIN"/>
    <property type="match status" value="1"/>
</dbReference>
<keyword evidence="3" id="KW-1185">Reference proteome</keyword>
<evidence type="ECO:0000313" key="2">
    <source>
        <dbReference type="EMBL" id="BDS11386.1"/>
    </source>
</evidence>
<organism evidence="2 3">
    <name type="scientific">Aureispira anguillae</name>
    <dbReference type="NCBI Taxonomy" id="2864201"/>
    <lineage>
        <taxon>Bacteria</taxon>
        <taxon>Pseudomonadati</taxon>
        <taxon>Bacteroidota</taxon>
        <taxon>Saprospiria</taxon>
        <taxon>Saprospirales</taxon>
        <taxon>Saprospiraceae</taxon>
        <taxon>Aureispira</taxon>
    </lineage>
</organism>
<gene>
    <name evidence="2" type="ORF">AsAng_0021000</name>
</gene>
<sequence length="505" mass="56546">MKTLLLLGIAFCLINGHVLGQPIFTNINTDTAHNIGGNLIFKCHDGNYLTVGDRRIYSPYLIFFHGTATHLYVNKTTPAGQLLWSQQHYINDGGHHMNVYEDTLTGEYTIVGRGFNGSLQTPSSDPMLLRIDSLGNMVSNPADAAILQQDHLHNTVNAIKSGPNRYTYLTRDRVSNGGWIWPPNYTPYTGLITLDSNKNIVQQNQFDFGIYPNCTQGGLIQTADNGFLFGEIRSLGQKGDIFITKSNSALVEEWEVKLIDSATSTPREIYQTSDSNYILLCKYNPYTQPLSLSTQLHKFTPAGTLLWSQEYPTIDAHQLLERADGSFYLASNFHDTLTDNVDIGVCILDATGNIINQTIYNYPNRDRVGGILQNDCEGFVMNGEIDYMDLDTLIGPGKCIIISDTISMLSNPCASVNVSNIETLSAQISPNPFFDYITVDFEELNHVEYIFSLFNVNGQLIQRQKIYNISNQIRLQKTLPNGIYFYKVESLDGLESTGKLIKQEF</sequence>
<dbReference type="EMBL" id="AP026867">
    <property type="protein sequence ID" value="BDS11386.1"/>
    <property type="molecule type" value="Genomic_DNA"/>
</dbReference>
<dbReference type="Pfam" id="PF18962">
    <property type="entry name" value="Por_Secre_tail"/>
    <property type="match status" value="1"/>
</dbReference>
<name>A0A915YE80_9BACT</name>
<feature type="domain" description="Secretion system C-terminal sorting" evidence="1">
    <location>
        <begin position="428"/>
        <end position="493"/>
    </location>
</feature>
<evidence type="ECO:0000313" key="3">
    <source>
        <dbReference type="Proteomes" id="UP001060919"/>
    </source>
</evidence>
<dbReference type="InterPro" id="IPR026444">
    <property type="entry name" value="Secre_tail"/>
</dbReference>
<accession>A0A915YE80</accession>
<protein>
    <submittedName>
        <fullName evidence="2">T9SS type A sorting domain-containing protein</fullName>
    </submittedName>
</protein>
<dbReference type="Proteomes" id="UP001060919">
    <property type="component" value="Chromosome"/>
</dbReference>
<dbReference type="AlphaFoldDB" id="A0A915YE80"/>
<dbReference type="KEGG" id="aup:AsAng_0021000"/>
<proteinExistence type="predicted"/>